<organism evidence="2 3">
    <name type="scientific">Dorcoceras hygrometricum</name>
    <dbReference type="NCBI Taxonomy" id="472368"/>
    <lineage>
        <taxon>Eukaryota</taxon>
        <taxon>Viridiplantae</taxon>
        <taxon>Streptophyta</taxon>
        <taxon>Embryophyta</taxon>
        <taxon>Tracheophyta</taxon>
        <taxon>Spermatophyta</taxon>
        <taxon>Magnoliopsida</taxon>
        <taxon>eudicotyledons</taxon>
        <taxon>Gunneridae</taxon>
        <taxon>Pentapetalae</taxon>
        <taxon>asterids</taxon>
        <taxon>lamiids</taxon>
        <taxon>Lamiales</taxon>
        <taxon>Gesneriaceae</taxon>
        <taxon>Didymocarpoideae</taxon>
        <taxon>Trichosporeae</taxon>
        <taxon>Loxocarpinae</taxon>
        <taxon>Dorcoceras</taxon>
    </lineage>
</organism>
<dbReference type="OrthoDB" id="1924875at2759"/>
<feature type="domain" description="F-box" evidence="1">
    <location>
        <begin position="6"/>
        <end position="52"/>
    </location>
</feature>
<dbReference type="SUPFAM" id="SSF81383">
    <property type="entry name" value="F-box domain"/>
    <property type="match status" value="1"/>
</dbReference>
<dbReference type="Pfam" id="PF12937">
    <property type="entry name" value="F-box-like"/>
    <property type="match status" value="1"/>
</dbReference>
<evidence type="ECO:0000313" key="2">
    <source>
        <dbReference type="EMBL" id="KZV45131.1"/>
    </source>
</evidence>
<dbReference type="PROSITE" id="PS50181">
    <property type="entry name" value="FBOX"/>
    <property type="match status" value="1"/>
</dbReference>
<sequence>MDSNLPLSFREFPEDVQLCILSFLHRSDLSAFASTCKKYFHLCADDRLWFLRCSRRWGSRTQIKKWGGGKVSYMNLFRLLDQYEDLIGFWRYSYFRRQSPPQMALFEWGPFYITGYRVLQSKQGYDVVKKPFLWLTATSDGKTLSYLDMNETLSLTDKDLSCGHSEKLRSAAGLILVNIDLCENGVLSLREDRQYLEFRKRVQTPNRREVYDAVYRSPPDKLMSQIFKILESKVSVTDYPKQGRKERQPRQQQRVCRWRTQQFIKIMNPSPTPSRPLQGLWKGIDHNKCLNLYLVSYWNRICCEVVGSYSTQFSTSNCRTFTARATAFLESPLSSEEEHTFYTRRHLRPVARSNQDRYEDFDVLRVFHTLSPYQGYDGQEDVNGRLWLYANGTFGFGFLRDDYIIDMKPLLKNGCLADVTTKSS</sequence>
<protein>
    <submittedName>
        <fullName evidence="2">F-box protein</fullName>
    </submittedName>
</protein>
<dbReference type="EMBL" id="KQ996424">
    <property type="protein sequence ID" value="KZV45131.1"/>
    <property type="molecule type" value="Genomic_DNA"/>
</dbReference>
<proteinExistence type="predicted"/>
<reference evidence="2 3" key="1">
    <citation type="journal article" date="2015" name="Proc. Natl. Acad. Sci. U.S.A.">
        <title>The resurrection genome of Boea hygrometrica: A blueprint for survival of dehydration.</title>
        <authorList>
            <person name="Xiao L."/>
            <person name="Yang G."/>
            <person name="Zhang L."/>
            <person name="Yang X."/>
            <person name="Zhao S."/>
            <person name="Ji Z."/>
            <person name="Zhou Q."/>
            <person name="Hu M."/>
            <person name="Wang Y."/>
            <person name="Chen M."/>
            <person name="Xu Y."/>
            <person name="Jin H."/>
            <person name="Xiao X."/>
            <person name="Hu G."/>
            <person name="Bao F."/>
            <person name="Hu Y."/>
            <person name="Wan P."/>
            <person name="Li L."/>
            <person name="Deng X."/>
            <person name="Kuang T."/>
            <person name="Xiang C."/>
            <person name="Zhu J.K."/>
            <person name="Oliver M.J."/>
            <person name="He Y."/>
        </authorList>
    </citation>
    <scope>NUCLEOTIDE SEQUENCE [LARGE SCALE GENOMIC DNA]</scope>
    <source>
        <strain evidence="3">cv. XS01</strain>
    </source>
</reference>
<evidence type="ECO:0000259" key="1">
    <source>
        <dbReference type="PROSITE" id="PS50181"/>
    </source>
</evidence>
<dbReference type="AlphaFoldDB" id="A0A2Z7CDJ4"/>
<dbReference type="Gene3D" id="1.20.1280.50">
    <property type="match status" value="1"/>
</dbReference>
<name>A0A2Z7CDJ4_9LAMI</name>
<evidence type="ECO:0000313" key="3">
    <source>
        <dbReference type="Proteomes" id="UP000250235"/>
    </source>
</evidence>
<dbReference type="InterPro" id="IPR001810">
    <property type="entry name" value="F-box_dom"/>
</dbReference>
<accession>A0A2Z7CDJ4</accession>
<dbReference type="Proteomes" id="UP000250235">
    <property type="component" value="Unassembled WGS sequence"/>
</dbReference>
<dbReference type="InterPro" id="IPR036047">
    <property type="entry name" value="F-box-like_dom_sf"/>
</dbReference>
<keyword evidence="3" id="KW-1185">Reference proteome</keyword>
<gene>
    <name evidence="2" type="ORF">F511_24173</name>
</gene>